<evidence type="ECO:0000313" key="3">
    <source>
        <dbReference type="Proteomes" id="UP000789570"/>
    </source>
</evidence>
<protein>
    <submittedName>
        <fullName evidence="2">8501_t:CDS:1</fullName>
    </submittedName>
</protein>
<feature type="transmembrane region" description="Helical" evidence="1">
    <location>
        <begin position="66"/>
        <end position="87"/>
    </location>
</feature>
<evidence type="ECO:0000256" key="1">
    <source>
        <dbReference type="SAM" id="Phobius"/>
    </source>
</evidence>
<keyword evidence="3" id="KW-1185">Reference proteome</keyword>
<dbReference type="Proteomes" id="UP000789570">
    <property type="component" value="Unassembled WGS sequence"/>
</dbReference>
<evidence type="ECO:0000313" key="2">
    <source>
        <dbReference type="EMBL" id="CAG8765510.1"/>
    </source>
</evidence>
<keyword evidence="1" id="KW-0472">Membrane</keyword>
<keyword evidence="1" id="KW-1133">Transmembrane helix</keyword>
<sequence length="186" mass="21119">NEINSNYKSTLGITPNYKVKHLISSNFHTEPIDLNTLTDGVLSSRILLNAQYFFTNVETEQKTRTVFSMVGLVGGAYGIASALYMVLFGTNVIRPWGCVQHSCGLRNRTQNKLRKELPIIPLINSNPGILNTSREISREEHIALQRRVHSLEVFLREYVVDIKYLKELKEDGVTREVEGNDMLPIN</sequence>
<accession>A0A9N9J6N8</accession>
<dbReference type="AlphaFoldDB" id="A0A9N9J6N8"/>
<reference evidence="2" key="1">
    <citation type="submission" date="2021-06" db="EMBL/GenBank/DDBJ databases">
        <authorList>
            <person name="Kallberg Y."/>
            <person name="Tangrot J."/>
            <person name="Rosling A."/>
        </authorList>
    </citation>
    <scope>NUCLEOTIDE SEQUENCE</scope>
    <source>
        <strain evidence="2">UK204</strain>
    </source>
</reference>
<keyword evidence="1" id="KW-0812">Transmembrane</keyword>
<feature type="non-terminal residue" evidence="2">
    <location>
        <position position="186"/>
    </location>
</feature>
<feature type="non-terminal residue" evidence="2">
    <location>
        <position position="1"/>
    </location>
</feature>
<dbReference type="EMBL" id="CAJVPQ010024796">
    <property type="protein sequence ID" value="CAG8765510.1"/>
    <property type="molecule type" value="Genomic_DNA"/>
</dbReference>
<dbReference type="OrthoDB" id="2339353at2759"/>
<organism evidence="2 3">
    <name type="scientific">Funneliformis caledonium</name>
    <dbReference type="NCBI Taxonomy" id="1117310"/>
    <lineage>
        <taxon>Eukaryota</taxon>
        <taxon>Fungi</taxon>
        <taxon>Fungi incertae sedis</taxon>
        <taxon>Mucoromycota</taxon>
        <taxon>Glomeromycotina</taxon>
        <taxon>Glomeromycetes</taxon>
        <taxon>Glomerales</taxon>
        <taxon>Glomeraceae</taxon>
        <taxon>Funneliformis</taxon>
    </lineage>
</organism>
<gene>
    <name evidence="2" type="ORF">FCALED_LOCUS17201</name>
</gene>
<comment type="caution">
    <text evidence="2">The sequence shown here is derived from an EMBL/GenBank/DDBJ whole genome shotgun (WGS) entry which is preliminary data.</text>
</comment>
<proteinExistence type="predicted"/>
<name>A0A9N9J6N8_9GLOM</name>